<proteinExistence type="predicted"/>
<dbReference type="RefSeq" id="WP_271632583.1">
    <property type="nucleotide sequence ID" value="NZ_CP094970.1"/>
</dbReference>
<protein>
    <submittedName>
        <fullName evidence="1">2'-5' RNA ligase family protein</fullName>
    </submittedName>
</protein>
<organism evidence="1 2">
    <name type="scientific">Solicola gregarius</name>
    <dbReference type="NCBI Taxonomy" id="2908642"/>
    <lineage>
        <taxon>Bacteria</taxon>
        <taxon>Bacillati</taxon>
        <taxon>Actinomycetota</taxon>
        <taxon>Actinomycetes</taxon>
        <taxon>Propionibacteriales</taxon>
        <taxon>Nocardioidaceae</taxon>
        <taxon>Solicola</taxon>
    </lineage>
</organism>
<dbReference type="AlphaFoldDB" id="A0AA46YJX2"/>
<dbReference type="InterPro" id="IPR009097">
    <property type="entry name" value="Cyclic_Pdiesterase"/>
</dbReference>
<dbReference type="EMBL" id="CP094970">
    <property type="protein sequence ID" value="UYM03941.1"/>
    <property type="molecule type" value="Genomic_DNA"/>
</dbReference>
<dbReference type="PANTHER" id="PTHR40037:SF1">
    <property type="entry name" value="PHOSPHOESTERASE SAOUHSC_00951-RELATED"/>
    <property type="match status" value="1"/>
</dbReference>
<reference evidence="1" key="1">
    <citation type="submission" date="2022-01" db="EMBL/GenBank/DDBJ databases">
        <title>Nocardioidaceae gen. sp. A5X3R13.</title>
        <authorList>
            <person name="Lopez Marin M.A."/>
            <person name="Uhlik O."/>
        </authorList>
    </citation>
    <scope>NUCLEOTIDE SEQUENCE</scope>
    <source>
        <strain evidence="1">A5X3R13</strain>
    </source>
</reference>
<gene>
    <name evidence="1" type="ORF">L0C25_15480</name>
</gene>
<keyword evidence="1" id="KW-0436">Ligase</keyword>
<dbReference type="KEGG" id="sgrg:L0C25_15480"/>
<accession>A0AA46YJX2</accession>
<sequence>MPTIGVAIAVPDPYGSELRAHRASFGDPLAETVPSHVTLLPPTEVERDEIDTVVDRLDRIASKHPPFTMRLHGTGTFRPVSPVVFVTVSEGISPTEVLAASVRGELLQGKLEFPYHPHITVAHHLDESSLDNAFEALRDYECRFDVTSFALYVHDGSAGWTPSRVFDLVGGAVHERSRGTP</sequence>
<dbReference type="PANTHER" id="PTHR40037">
    <property type="entry name" value="PHOSPHOESTERASE YJCG-RELATED"/>
    <property type="match status" value="1"/>
</dbReference>
<name>A0AA46YJX2_9ACTN</name>
<evidence type="ECO:0000313" key="1">
    <source>
        <dbReference type="EMBL" id="UYM03941.1"/>
    </source>
</evidence>
<evidence type="ECO:0000313" key="2">
    <source>
        <dbReference type="Proteomes" id="UP001164390"/>
    </source>
</evidence>
<keyword evidence="2" id="KW-1185">Reference proteome</keyword>
<dbReference type="Pfam" id="PF13563">
    <property type="entry name" value="2_5_RNA_ligase2"/>
    <property type="match status" value="1"/>
</dbReference>
<dbReference type="Gene3D" id="3.90.1140.10">
    <property type="entry name" value="Cyclic phosphodiesterase"/>
    <property type="match status" value="1"/>
</dbReference>
<dbReference type="GO" id="GO:0016874">
    <property type="term" value="F:ligase activity"/>
    <property type="evidence" value="ECO:0007669"/>
    <property type="project" value="UniProtKB-KW"/>
</dbReference>
<dbReference type="InterPro" id="IPR050580">
    <property type="entry name" value="2H_phosphoesterase_YjcG-like"/>
</dbReference>
<dbReference type="Proteomes" id="UP001164390">
    <property type="component" value="Chromosome"/>
</dbReference>
<dbReference type="SUPFAM" id="SSF55144">
    <property type="entry name" value="LigT-like"/>
    <property type="match status" value="1"/>
</dbReference>